<evidence type="ECO:0000313" key="4">
    <source>
        <dbReference type="Proteomes" id="UP001597453"/>
    </source>
</evidence>
<keyword evidence="4" id="KW-1185">Reference proteome</keyword>
<dbReference type="RefSeq" id="WP_159421384.1">
    <property type="nucleotide sequence ID" value="NZ_JBHUNF010000002.1"/>
</dbReference>
<feature type="compositionally biased region" description="Basic and acidic residues" evidence="1">
    <location>
        <begin position="217"/>
        <end position="252"/>
    </location>
</feature>
<keyword evidence="2" id="KW-0812">Transmembrane</keyword>
<evidence type="ECO:0000256" key="2">
    <source>
        <dbReference type="SAM" id="Phobius"/>
    </source>
</evidence>
<keyword evidence="2" id="KW-0472">Membrane</keyword>
<gene>
    <name evidence="3" type="ORF">ACFSUQ_03385</name>
</gene>
<dbReference type="EMBL" id="JBHUNF010000002">
    <property type="protein sequence ID" value="MFD2674343.1"/>
    <property type="molecule type" value="Genomic_DNA"/>
</dbReference>
<comment type="caution">
    <text evidence="3">The sequence shown here is derived from an EMBL/GenBank/DDBJ whole genome shotgun (WGS) entry which is preliminary data.</text>
</comment>
<reference evidence="4" key="1">
    <citation type="journal article" date="2019" name="Int. J. Syst. Evol. Microbiol.">
        <title>The Global Catalogue of Microorganisms (GCM) 10K type strain sequencing project: providing services to taxonomists for standard genome sequencing and annotation.</title>
        <authorList>
            <consortium name="The Broad Institute Genomics Platform"/>
            <consortium name="The Broad Institute Genome Sequencing Center for Infectious Disease"/>
            <person name="Wu L."/>
            <person name="Ma J."/>
        </authorList>
    </citation>
    <scope>NUCLEOTIDE SEQUENCE [LARGE SCALE GENOMIC DNA]</scope>
    <source>
        <strain evidence="4">TISTR 1511</strain>
    </source>
</reference>
<dbReference type="Proteomes" id="UP001597453">
    <property type="component" value="Unassembled WGS sequence"/>
</dbReference>
<feature type="transmembrane region" description="Helical" evidence="2">
    <location>
        <begin position="21"/>
        <end position="42"/>
    </location>
</feature>
<protein>
    <submittedName>
        <fullName evidence="3">Uncharacterized protein</fullName>
    </submittedName>
</protein>
<feature type="compositionally biased region" description="Pro residues" evidence="1">
    <location>
        <begin position="256"/>
        <end position="267"/>
    </location>
</feature>
<keyword evidence="2" id="KW-1133">Transmembrane helix</keyword>
<accession>A0ABW5RH29</accession>
<feature type="region of interest" description="Disordered" evidence="1">
    <location>
        <begin position="199"/>
        <end position="267"/>
    </location>
</feature>
<name>A0ABW5RH29_9MICO</name>
<organism evidence="3 4">
    <name type="scientific">Gulosibacter bifidus</name>
    <dbReference type="NCBI Taxonomy" id="272239"/>
    <lineage>
        <taxon>Bacteria</taxon>
        <taxon>Bacillati</taxon>
        <taxon>Actinomycetota</taxon>
        <taxon>Actinomycetes</taxon>
        <taxon>Micrococcales</taxon>
        <taxon>Microbacteriaceae</taxon>
        <taxon>Gulosibacter</taxon>
    </lineage>
</organism>
<proteinExistence type="predicted"/>
<evidence type="ECO:0000256" key="1">
    <source>
        <dbReference type="SAM" id="MobiDB-lite"/>
    </source>
</evidence>
<sequence>MTDKSGLFGLRAASQQQRVNILTMVAILALVMVLLPMLISVVGSSRREAILAAERDSDDRPQMVVIDPAVDEAEGSVNGVLGAYAMSSAYAPKDEAGKMREQLEKVSSSVRNNDAGETQRLADEARKYFMTKYAPALANRGVPLSDEWGDMNWDTYVAIEEAVAALQAKLAANDQAGATQAVIDLASLLGQGRDEHFQNRVTYVPPPPPPPPAPEPPKTEPPKTEEPKKPEAPKPVETKPAEPKPEQPKPEDPPVDPKPSVAPKPAG</sequence>
<feature type="compositionally biased region" description="Pro residues" evidence="1">
    <location>
        <begin position="204"/>
        <end position="216"/>
    </location>
</feature>
<evidence type="ECO:0000313" key="3">
    <source>
        <dbReference type="EMBL" id="MFD2674343.1"/>
    </source>
</evidence>